<organism evidence="2 3">
    <name type="scientific">Virgisporangium ochraceum</name>
    <dbReference type="NCBI Taxonomy" id="65505"/>
    <lineage>
        <taxon>Bacteria</taxon>
        <taxon>Bacillati</taxon>
        <taxon>Actinomycetota</taxon>
        <taxon>Actinomycetes</taxon>
        <taxon>Micromonosporales</taxon>
        <taxon>Micromonosporaceae</taxon>
        <taxon>Virgisporangium</taxon>
    </lineage>
</organism>
<evidence type="ECO:0000256" key="1">
    <source>
        <dbReference type="SAM" id="MobiDB-lite"/>
    </source>
</evidence>
<reference evidence="2" key="1">
    <citation type="submission" date="2021-01" db="EMBL/GenBank/DDBJ databases">
        <title>Whole genome shotgun sequence of Virgisporangium ochraceum NBRC 16418.</title>
        <authorList>
            <person name="Komaki H."/>
            <person name="Tamura T."/>
        </authorList>
    </citation>
    <scope>NUCLEOTIDE SEQUENCE</scope>
    <source>
        <strain evidence="2">NBRC 16418</strain>
    </source>
</reference>
<dbReference type="Pfam" id="PF04672">
    <property type="entry name" value="Methyltransf_19"/>
    <property type="match status" value="1"/>
</dbReference>
<dbReference type="InterPro" id="IPR006764">
    <property type="entry name" value="SAM_dep_MeTrfase_SAV2177_type"/>
</dbReference>
<evidence type="ECO:0000313" key="2">
    <source>
        <dbReference type="EMBL" id="GIJ65931.1"/>
    </source>
</evidence>
<dbReference type="Gene3D" id="3.40.50.150">
    <property type="entry name" value="Vaccinia Virus protein VP39"/>
    <property type="match status" value="1"/>
</dbReference>
<dbReference type="InterPro" id="IPR029063">
    <property type="entry name" value="SAM-dependent_MTases_sf"/>
</dbReference>
<dbReference type="CDD" id="cd02440">
    <property type="entry name" value="AdoMet_MTases"/>
    <property type="match status" value="1"/>
</dbReference>
<dbReference type="Proteomes" id="UP000635606">
    <property type="component" value="Unassembled WGS sequence"/>
</dbReference>
<dbReference type="SUPFAM" id="SSF53335">
    <property type="entry name" value="S-adenosyl-L-methionine-dependent methyltransferases"/>
    <property type="match status" value="1"/>
</dbReference>
<dbReference type="RefSeq" id="WP_203925929.1">
    <property type="nucleotide sequence ID" value="NZ_BOPH01000011.1"/>
</dbReference>
<proteinExistence type="predicted"/>
<gene>
    <name evidence="2" type="ORF">Voc01_008480</name>
</gene>
<sequence>MTQLPEWAPAGLDVTRPSAARIYDYFLGGAHNFESDRQLADHITRMTPNVAATARANRHFLRRAVTMLVGAGIRQFLDIGSGIPTVGNVHEIAAGLAPDTRVVYVDLDPVAVAQSMQLLRDNPNATALCFDLRDPRKILAEAEATGLVDLSRPLAVMLAGVLHFIPDADGPGAIVSQLRDALVPGSYLLISHATLDGQPPEVLEAQRLSGRTATELTLRPHAEITAYFGSFELVEPGLVYIGQWRPDPDDEPDPHPERLAGYAGVGRKG</sequence>
<protein>
    <recommendedName>
        <fullName evidence="4">S-adenosyl methyltransferase</fullName>
    </recommendedName>
</protein>
<dbReference type="EMBL" id="BOPH01000011">
    <property type="protein sequence ID" value="GIJ65931.1"/>
    <property type="molecule type" value="Genomic_DNA"/>
</dbReference>
<name>A0A8J3ZQY8_9ACTN</name>
<dbReference type="AlphaFoldDB" id="A0A8J3ZQY8"/>
<evidence type="ECO:0008006" key="4">
    <source>
        <dbReference type="Google" id="ProtNLM"/>
    </source>
</evidence>
<feature type="region of interest" description="Disordered" evidence="1">
    <location>
        <begin position="245"/>
        <end position="269"/>
    </location>
</feature>
<dbReference type="PIRSF" id="PIRSF017393">
    <property type="entry name" value="MTase_SAV2177"/>
    <property type="match status" value="1"/>
</dbReference>
<accession>A0A8J3ZQY8</accession>
<comment type="caution">
    <text evidence="2">The sequence shown here is derived from an EMBL/GenBank/DDBJ whole genome shotgun (WGS) entry which is preliminary data.</text>
</comment>
<keyword evidence="3" id="KW-1185">Reference proteome</keyword>
<evidence type="ECO:0000313" key="3">
    <source>
        <dbReference type="Proteomes" id="UP000635606"/>
    </source>
</evidence>